<organism evidence="2 3">
    <name type="scientific">Pelagibaculum spongiae</name>
    <dbReference type="NCBI Taxonomy" id="2080658"/>
    <lineage>
        <taxon>Bacteria</taxon>
        <taxon>Pseudomonadati</taxon>
        <taxon>Pseudomonadota</taxon>
        <taxon>Gammaproteobacteria</taxon>
        <taxon>Oceanospirillales</taxon>
        <taxon>Pelagibaculum</taxon>
    </lineage>
</organism>
<dbReference type="Proteomes" id="UP000244906">
    <property type="component" value="Unassembled WGS sequence"/>
</dbReference>
<evidence type="ECO:0000256" key="1">
    <source>
        <dbReference type="SAM" id="SignalP"/>
    </source>
</evidence>
<dbReference type="PROSITE" id="PS51257">
    <property type="entry name" value="PROKAR_LIPOPROTEIN"/>
    <property type="match status" value="1"/>
</dbReference>
<sequence length="119" mass="12694">MKKLVAVATAAVLMSGCASVLTDDTTSINIGTSTGEEVTVAIDGQEYTVPGIVSLKKSNADKTIVSKDNRCAKQTVLKKEIETEFWINLVSGGPLGSTTDMATEKMWTYADSVEINCKK</sequence>
<evidence type="ECO:0000313" key="3">
    <source>
        <dbReference type="Proteomes" id="UP000244906"/>
    </source>
</evidence>
<keyword evidence="3" id="KW-1185">Reference proteome</keyword>
<feature type="chain" id="PRO_5016058782" evidence="1">
    <location>
        <begin position="23"/>
        <end position="119"/>
    </location>
</feature>
<dbReference type="EMBL" id="QDDL01000005">
    <property type="protein sequence ID" value="PVZ68438.1"/>
    <property type="molecule type" value="Genomic_DNA"/>
</dbReference>
<dbReference type="OrthoDB" id="194242at2"/>
<reference evidence="2 3" key="1">
    <citation type="submission" date="2018-04" db="EMBL/GenBank/DDBJ databases">
        <title>Thalassorhabdus spongiae gen. nov., sp. nov., isolated from a marine sponge in South-West Iceland.</title>
        <authorList>
            <person name="Knobloch S."/>
            <person name="Daussin A."/>
            <person name="Johannsson R."/>
            <person name="Marteinsson V.T."/>
        </authorList>
    </citation>
    <scope>NUCLEOTIDE SEQUENCE [LARGE SCALE GENOMIC DNA]</scope>
    <source>
        <strain evidence="2 3">Hp12</strain>
    </source>
</reference>
<proteinExistence type="predicted"/>
<comment type="caution">
    <text evidence="2">The sequence shown here is derived from an EMBL/GenBank/DDBJ whole genome shotgun (WGS) entry which is preliminary data.</text>
</comment>
<dbReference type="AlphaFoldDB" id="A0A2V1GWX2"/>
<evidence type="ECO:0000313" key="2">
    <source>
        <dbReference type="EMBL" id="PVZ68438.1"/>
    </source>
</evidence>
<accession>A0A2V1GWX2</accession>
<keyword evidence="1" id="KW-0732">Signal</keyword>
<protein>
    <submittedName>
        <fullName evidence="2">Adenosine deaminase</fullName>
    </submittedName>
</protein>
<name>A0A2V1GWX2_9GAMM</name>
<gene>
    <name evidence="2" type="ORF">DC094_13285</name>
</gene>
<feature type="signal peptide" evidence="1">
    <location>
        <begin position="1"/>
        <end position="22"/>
    </location>
</feature>